<name>A0ABP1HAF7_9EUKA</name>
<sequence>MQSVDVEGQSFCGQRTRMTVSSSRSYDSSFGPHLQRPLSFDCSTRIHGSYNLLEYVENSHLLRAVRSCLLISNLFFFKKELIQLLKVPQSSQMRPRSSYYSIYY</sequence>
<gene>
    <name evidence="1" type="ORF">HINF_LOCUS9925</name>
</gene>
<keyword evidence="2" id="KW-1185">Reference proteome</keyword>
<organism evidence="1 2">
    <name type="scientific">Hexamita inflata</name>
    <dbReference type="NCBI Taxonomy" id="28002"/>
    <lineage>
        <taxon>Eukaryota</taxon>
        <taxon>Metamonada</taxon>
        <taxon>Diplomonadida</taxon>
        <taxon>Hexamitidae</taxon>
        <taxon>Hexamitinae</taxon>
        <taxon>Hexamita</taxon>
    </lineage>
</organism>
<protein>
    <submittedName>
        <fullName evidence="1">Hypothetical_protein</fullName>
    </submittedName>
</protein>
<reference evidence="1 2" key="1">
    <citation type="submission" date="2024-07" db="EMBL/GenBank/DDBJ databases">
        <authorList>
            <person name="Akdeniz Z."/>
        </authorList>
    </citation>
    <scope>NUCLEOTIDE SEQUENCE [LARGE SCALE GENOMIC DNA]</scope>
</reference>
<evidence type="ECO:0000313" key="1">
    <source>
        <dbReference type="EMBL" id="CAL5987503.1"/>
    </source>
</evidence>
<proteinExistence type="predicted"/>
<dbReference type="Proteomes" id="UP001642409">
    <property type="component" value="Unassembled WGS sequence"/>
</dbReference>
<evidence type="ECO:0000313" key="2">
    <source>
        <dbReference type="Proteomes" id="UP001642409"/>
    </source>
</evidence>
<dbReference type="EMBL" id="CAXDID020000021">
    <property type="protein sequence ID" value="CAL5987503.1"/>
    <property type="molecule type" value="Genomic_DNA"/>
</dbReference>
<accession>A0ABP1HAF7</accession>
<comment type="caution">
    <text evidence="1">The sequence shown here is derived from an EMBL/GenBank/DDBJ whole genome shotgun (WGS) entry which is preliminary data.</text>
</comment>